<dbReference type="Proteomes" id="UP000287394">
    <property type="component" value="Chromosome"/>
</dbReference>
<dbReference type="PROSITE" id="PS00486">
    <property type="entry name" value="DNA_MISMATCH_REPAIR_2"/>
    <property type="match status" value="1"/>
</dbReference>
<dbReference type="InterPro" id="IPR027417">
    <property type="entry name" value="P-loop_NTPase"/>
</dbReference>
<evidence type="ECO:0000313" key="12">
    <source>
        <dbReference type="Proteomes" id="UP000287394"/>
    </source>
</evidence>
<dbReference type="FunCoup" id="A0A402D3S8">
    <property type="interactions" value="418"/>
</dbReference>
<dbReference type="Pfam" id="PF05190">
    <property type="entry name" value="MutS_IV"/>
    <property type="match status" value="1"/>
</dbReference>
<dbReference type="InterPro" id="IPR007695">
    <property type="entry name" value="DNA_mismatch_repair_MutS-lik_N"/>
</dbReference>
<dbReference type="SUPFAM" id="SSF52540">
    <property type="entry name" value="P-loop containing nucleoside triphosphate hydrolases"/>
    <property type="match status" value="1"/>
</dbReference>
<keyword evidence="4 9" id="KW-0227">DNA damage</keyword>
<accession>A0A402D3S8</accession>
<dbReference type="InterPro" id="IPR016151">
    <property type="entry name" value="DNA_mismatch_repair_MutS_N"/>
</dbReference>
<evidence type="ECO:0000256" key="1">
    <source>
        <dbReference type="ARBA" id="ARBA00006271"/>
    </source>
</evidence>
<keyword evidence="12" id="KW-1185">Reference proteome</keyword>
<dbReference type="InterPro" id="IPR017261">
    <property type="entry name" value="DNA_mismatch_repair_MutS/MSH"/>
</dbReference>
<gene>
    <name evidence="9" type="primary">mutS</name>
    <name evidence="11" type="ORF">CCAX7_38890</name>
</gene>
<evidence type="ECO:0000256" key="2">
    <source>
        <dbReference type="ARBA" id="ARBA00021982"/>
    </source>
</evidence>
<dbReference type="SUPFAM" id="SSF53150">
    <property type="entry name" value="DNA repair protein MutS, domain II"/>
    <property type="match status" value="1"/>
</dbReference>
<evidence type="ECO:0000256" key="10">
    <source>
        <dbReference type="RuleBase" id="RU003756"/>
    </source>
</evidence>
<evidence type="ECO:0000256" key="3">
    <source>
        <dbReference type="ARBA" id="ARBA00022741"/>
    </source>
</evidence>
<evidence type="ECO:0000256" key="5">
    <source>
        <dbReference type="ARBA" id="ARBA00022840"/>
    </source>
</evidence>
<dbReference type="Gene3D" id="3.30.420.110">
    <property type="entry name" value="MutS, connector domain"/>
    <property type="match status" value="1"/>
</dbReference>
<dbReference type="PANTHER" id="PTHR11361">
    <property type="entry name" value="DNA MISMATCH REPAIR PROTEIN MUTS FAMILY MEMBER"/>
    <property type="match status" value="1"/>
</dbReference>
<dbReference type="Gene3D" id="3.40.1170.10">
    <property type="entry name" value="DNA repair protein MutS, domain I"/>
    <property type="match status" value="1"/>
</dbReference>
<evidence type="ECO:0000256" key="7">
    <source>
        <dbReference type="ARBA" id="ARBA00023204"/>
    </source>
</evidence>
<dbReference type="InterPro" id="IPR000432">
    <property type="entry name" value="DNA_mismatch_repair_MutS_C"/>
</dbReference>
<evidence type="ECO:0000256" key="4">
    <source>
        <dbReference type="ARBA" id="ARBA00022763"/>
    </source>
</evidence>
<dbReference type="EMBL" id="AP025739">
    <property type="protein sequence ID" value="BDI31838.1"/>
    <property type="molecule type" value="Genomic_DNA"/>
</dbReference>
<dbReference type="InterPro" id="IPR007860">
    <property type="entry name" value="DNA_mmatch_repair_MutS_con_dom"/>
</dbReference>
<evidence type="ECO:0000256" key="6">
    <source>
        <dbReference type="ARBA" id="ARBA00023125"/>
    </source>
</evidence>
<sequence>MAIDHSKLSPMLRQYFEFKAERPDVVLLMRVGDFFEAYGEDAETMSRELEITLTGREDKSSTTRIPMAGVPHHALERYMVRLIGKGFKVAVCDQVEDPKLAKGLVKRRVTRVMTPGTVVEDSMLDAKSNNYLVAVVMGEKTPSGVGVVDVSTGEFLVTEVPCDSDVQKVVEEVMRLRPAECLLRPGMDDLADAIRAASRALVTFQEPSDPRKSSRQKLLDHFGTPSLRGYGVDAMTVGLDAAALLLDYLKQTHQSSISHIRTLATYSTDNYMVLDAAARRNLELTHSLADGVRSKSLVSILDRTVTPMGARLLRKWFDQPLLALDKIHNRQNAVAEMAADSLLRGDLRDALKRISDLERLMARICSGMANARDLVALKLSLQAFPEIEAALERAPEAGALAPLRAALAASPMELLEILESTVAEEPPLLLREGGLIRGGCNAELDALRDLRSGGKGFIAKIEEEERERTGIKNLKIGFNNVFGYFIEISKANGHVAVPSEYHRKQTTANAERYITPTLKEYEAQVLGAEEKIVDLEYRLFCELRDEIAERFSGTVLKLATTIARLDVFGGLAEVALQHRFVCPDVHDGDTLEIHAGRHPVVESLQSGNLFVPNDTYLDTDQTRLHIITGPNSAGKSTYLRQVALIVLLAQIGSFVPAESASVGLVDRIFTRVGAHDDLASGQSTFMVEMNETANILNNATARSLVILDEVGRGTSTFDGMAIAWSVAEYLHAIGAKTLFATHYHHLNELEKLHPGVKNFRVAVKEQGDHIVWLRKIMPGGTDKSYGIQVARLAGVPETVLQRASDVLKTLEATNRGESARGVGQKIADNTKKLQLTLFEAERHPVMDELAAIDTSTLSPIEALTKIYELQRKLQS</sequence>
<dbReference type="GO" id="GO:0005829">
    <property type="term" value="C:cytosol"/>
    <property type="evidence" value="ECO:0007669"/>
    <property type="project" value="TreeGrafter"/>
</dbReference>
<dbReference type="PANTHER" id="PTHR11361:SF34">
    <property type="entry name" value="DNA MISMATCH REPAIR PROTEIN MSH1, MITOCHONDRIAL"/>
    <property type="match status" value="1"/>
</dbReference>
<dbReference type="Pfam" id="PF05192">
    <property type="entry name" value="MutS_III"/>
    <property type="match status" value="1"/>
</dbReference>
<dbReference type="Gene3D" id="3.40.50.300">
    <property type="entry name" value="P-loop containing nucleotide triphosphate hydrolases"/>
    <property type="match status" value="1"/>
</dbReference>
<dbReference type="OrthoDB" id="9802448at2"/>
<dbReference type="Pfam" id="PF05188">
    <property type="entry name" value="MutS_II"/>
    <property type="match status" value="1"/>
</dbReference>
<dbReference type="HAMAP" id="MF_00096">
    <property type="entry name" value="MutS"/>
    <property type="match status" value="1"/>
</dbReference>
<dbReference type="SMART" id="SM00534">
    <property type="entry name" value="MUTSac"/>
    <property type="match status" value="1"/>
</dbReference>
<comment type="similarity">
    <text evidence="1 9 10">Belongs to the DNA mismatch repair MutS family.</text>
</comment>
<evidence type="ECO:0000256" key="8">
    <source>
        <dbReference type="ARBA" id="ARBA00024647"/>
    </source>
</evidence>
<dbReference type="SUPFAM" id="SSF55271">
    <property type="entry name" value="DNA repair protein MutS, domain I"/>
    <property type="match status" value="1"/>
</dbReference>
<dbReference type="CDD" id="cd03284">
    <property type="entry name" value="ABC_MutS1"/>
    <property type="match status" value="1"/>
</dbReference>
<evidence type="ECO:0000256" key="9">
    <source>
        <dbReference type="HAMAP-Rule" id="MF_00096"/>
    </source>
</evidence>
<dbReference type="InterPro" id="IPR007861">
    <property type="entry name" value="DNA_mismatch_repair_MutS_clamp"/>
</dbReference>
<dbReference type="RefSeq" id="WP_119324127.1">
    <property type="nucleotide sequence ID" value="NZ_AP025739.1"/>
</dbReference>
<evidence type="ECO:0000313" key="11">
    <source>
        <dbReference type="EMBL" id="BDI31838.1"/>
    </source>
</evidence>
<dbReference type="InterPro" id="IPR005748">
    <property type="entry name" value="DNA_mismatch_repair_MutS"/>
</dbReference>
<dbReference type="NCBIfam" id="NF003810">
    <property type="entry name" value="PRK05399.1"/>
    <property type="match status" value="1"/>
</dbReference>
<organism evidence="11 12">
    <name type="scientific">Capsulimonas corticalis</name>
    <dbReference type="NCBI Taxonomy" id="2219043"/>
    <lineage>
        <taxon>Bacteria</taxon>
        <taxon>Bacillati</taxon>
        <taxon>Armatimonadota</taxon>
        <taxon>Armatimonadia</taxon>
        <taxon>Capsulimonadales</taxon>
        <taxon>Capsulimonadaceae</taxon>
        <taxon>Capsulimonas</taxon>
    </lineage>
</organism>
<dbReference type="GO" id="GO:0030983">
    <property type="term" value="F:mismatched DNA binding"/>
    <property type="evidence" value="ECO:0007669"/>
    <property type="project" value="InterPro"/>
</dbReference>
<name>A0A402D3S8_9BACT</name>
<dbReference type="InterPro" id="IPR007696">
    <property type="entry name" value="DNA_mismatch_repair_MutS_core"/>
</dbReference>
<keyword evidence="7 9" id="KW-0234">DNA repair</keyword>
<dbReference type="InterPro" id="IPR036678">
    <property type="entry name" value="MutS_con_dom_sf"/>
</dbReference>
<keyword evidence="6 9" id="KW-0238">DNA-binding</keyword>
<dbReference type="FunFam" id="1.10.1420.10:FF:000001">
    <property type="entry name" value="DNA mismatch repair protein MutS"/>
    <property type="match status" value="1"/>
</dbReference>
<dbReference type="GO" id="GO:0140664">
    <property type="term" value="F:ATP-dependent DNA damage sensor activity"/>
    <property type="evidence" value="ECO:0007669"/>
    <property type="project" value="InterPro"/>
</dbReference>
<dbReference type="GO" id="GO:0005524">
    <property type="term" value="F:ATP binding"/>
    <property type="evidence" value="ECO:0007669"/>
    <property type="project" value="UniProtKB-UniRule"/>
</dbReference>
<dbReference type="SMART" id="SM00533">
    <property type="entry name" value="MUTSd"/>
    <property type="match status" value="1"/>
</dbReference>
<proteinExistence type="inferred from homology"/>
<keyword evidence="5 9" id="KW-0067">ATP-binding</keyword>
<dbReference type="KEGG" id="ccot:CCAX7_38890"/>
<dbReference type="GO" id="GO:0003684">
    <property type="term" value="F:damaged DNA binding"/>
    <property type="evidence" value="ECO:0007669"/>
    <property type="project" value="UniProtKB-UniRule"/>
</dbReference>
<dbReference type="NCBIfam" id="TIGR01070">
    <property type="entry name" value="mutS1"/>
    <property type="match status" value="1"/>
</dbReference>
<dbReference type="Pfam" id="PF00488">
    <property type="entry name" value="MutS_V"/>
    <property type="match status" value="1"/>
</dbReference>
<dbReference type="InterPro" id="IPR036187">
    <property type="entry name" value="DNA_mismatch_repair_MutS_sf"/>
</dbReference>
<comment type="function">
    <text evidence="8 9">This protein is involved in the repair of mismatches in DNA. It is possible that it carries out the mismatch recognition step. This protein has a weak ATPase activity.</text>
</comment>
<dbReference type="PIRSF" id="PIRSF037677">
    <property type="entry name" value="DNA_mis_repair_Msh6"/>
    <property type="match status" value="1"/>
</dbReference>
<feature type="binding site" evidence="9">
    <location>
        <begin position="629"/>
        <end position="636"/>
    </location>
    <ligand>
        <name>ATP</name>
        <dbReference type="ChEBI" id="CHEBI:30616"/>
    </ligand>
</feature>
<protein>
    <recommendedName>
        <fullName evidence="2 9">DNA mismatch repair protein MutS</fullName>
    </recommendedName>
</protein>
<keyword evidence="3 9" id="KW-0547">Nucleotide-binding</keyword>
<dbReference type="GO" id="GO:0006298">
    <property type="term" value="P:mismatch repair"/>
    <property type="evidence" value="ECO:0007669"/>
    <property type="project" value="UniProtKB-UniRule"/>
</dbReference>
<dbReference type="Gene3D" id="1.10.1420.10">
    <property type="match status" value="2"/>
</dbReference>
<dbReference type="FunFam" id="3.40.50.300:FF:000870">
    <property type="entry name" value="MutS protein homolog 4"/>
    <property type="match status" value="1"/>
</dbReference>
<dbReference type="Pfam" id="PF01624">
    <property type="entry name" value="MutS_I"/>
    <property type="match status" value="1"/>
</dbReference>
<dbReference type="SUPFAM" id="SSF48334">
    <property type="entry name" value="DNA repair protein MutS, domain III"/>
    <property type="match status" value="1"/>
</dbReference>
<dbReference type="InterPro" id="IPR045076">
    <property type="entry name" value="MutS"/>
</dbReference>
<reference evidence="11 12" key="1">
    <citation type="journal article" date="2019" name="Int. J. Syst. Evol. Microbiol.">
        <title>Capsulimonas corticalis gen. nov., sp. nov., an aerobic capsulated bacterium, of a novel bacterial order, Capsulimonadales ord. nov., of the class Armatimonadia of the phylum Armatimonadetes.</title>
        <authorList>
            <person name="Li J."/>
            <person name="Kudo C."/>
            <person name="Tonouchi A."/>
        </authorList>
    </citation>
    <scope>NUCLEOTIDE SEQUENCE [LARGE SCALE GENOMIC DNA]</scope>
    <source>
        <strain evidence="11 12">AX-7</strain>
    </source>
</reference>
<dbReference type="AlphaFoldDB" id="A0A402D3S8"/>